<accession>A0ABT7WHY7</accession>
<comment type="caution">
    <text evidence="2">The sequence shown here is derived from an EMBL/GenBank/DDBJ whole genome shotgun (WGS) entry which is preliminary data.</text>
</comment>
<dbReference type="InterPro" id="IPR031493">
    <property type="entry name" value="Zinc_ribbon_15"/>
</dbReference>
<dbReference type="Pfam" id="PF17032">
    <property type="entry name" value="Zn_ribbon_15"/>
    <property type="match status" value="1"/>
</dbReference>
<protein>
    <submittedName>
        <fullName evidence="2">Zinc-ribbon domain-containing protein</fullName>
    </submittedName>
</protein>
<organism evidence="2 3">
    <name type="scientific">Robiginitalea aurantiaca</name>
    <dbReference type="NCBI Taxonomy" id="3056915"/>
    <lineage>
        <taxon>Bacteria</taxon>
        <taxon>Pseudomonadati</taxon>
        <taxon>Bacteroidota</taxon>
        <taxon>Flavobacteriia</taxon>
        <taxon>Flavobacteriales</taxon>
        <taxon>Flavobacteriaceae</taxon>
        <taxon>Robiginitalea</taxon>
    </lineage>
</organism>
<name>A0ABT7WHY7_9FLAO</name>
<reference evidence="2" key="1">
    <citation type="submission" date="2023-06" db="EMBL/GenBank/DDBJ databases">
        <title>Robiginitalea aurantiacus sp. nov. and Algoriphagus sediminis sp. nov., isolated from coastal sediment.</title>
        <authorList>
            <person name="Zhou Z.Y."/>
            <person name="An J."/>
            <person name="Jia Y.W."/>
            <person name="Du Z.J."/>
        </authorList>
    </citation>
    <scope>NUCLEOTIDE SEQUENCE</scope>
    <source>
        <strain evidence="2">M39</strain>
    </source>
</reference>
<keyword evidence="3" id="KW-1185">Reference proteome</keyword>
<proteinExistence type="predicted"/>
<feature type="domain" description="Zinc-ribbon 15" evidence="1">
    <location>
        <begin position="22"/>
        <end position="70"/>
    </location>
</feature>
<dbReference type="Proteomes" id="UP001174839">
    <property type="component" value="Unassembled WGS sequence"/>
</dbReference>
<evidence type="ECO:0000259" key="1">
    <source>
        <dbReference type="Pfam" id="PF17032"/>
    </source>
</evidence>
<sequence>MFILFFGTRPGKTRESHLPGVSCPFCSQTGQLKARIQPRYIHIFWIPVYRLSPSELIQCGHCKKAYSKGDCSHEMQEALKKLKNE</sequence>
<dbReference type="EMBL" id="JAUDUY010000010">
    <property type="protein sequence ID" value="MDM9632532.1"/>
    <property type="molecule type" value="Genomic_DNA"/>
</dbReference>
<evidence type="ECO:0000313" key="3">
    <source>
        <dbReference type="Proteomes" id="UP001174839"/>
    </source>
</evidence>
<evidence type="ECO:0000313" key="2">
    <source>
        <dbReference type="EMBL" id="MDM9632532.1"/>
    </source>
</evidence>
<gene>
    <name evidence="2" type="ORF">QU605_13725</name>
</gene>